<comment type="caution">
    <text evidence="3">The sequence shown here is derived from an EMBL/GenBank/DDBJ whole genome shotgun (WGS) entry which is preliminary data.</text>
</comment>
<dbReference type="SMART" id="SM00116">
    <property type="entry name" value="CBS"/>
    <property type="match status" value="2"/>
</dbReference>
<gene>
    <name evidence="3" type="ORF">LCGC14_1498660</name>
</gene>
<dbReference type="CDD" id="cd04623">
    <property type="entry name" value="CBS_pair_bac_euk"/>
    <property type="match status" value="1"/>
</dbReference>
<accession>A0A0F9J4P5</accession>
<organism evidence="3">
    <name type="scientific">marine sediment metagenome</name>
    <dbReference type="NCBI Taxonomy" id="412755"/>
    <lineage>
        <taxon>unclassified sequences</taxon>
        <taxon>metagenomes</taxon>
        <taxon>ecological metagenomes</taxon>
    </lineage>
</organism>
<feature type="domain" description="CBS" evidence="2">
    <location>
        <begin position="9"/>
        <end position="66"/>
    </location>
</feature>
<dbReference type="EMBL" id="LAZR01010849">
    <property type="protein sequence ID" value="KKM64714.1"/>
    <property type="molecule type" value="Genomic_DNA"/>
</dbReference>
<evidence type="ECO:0000313" key="3">
    <source>
        <dbReference type="EMBL" id="KKM64714.1"/>
    </source>
</evidence>
<evidence type="ECO:0000256" key="1">
    <source>
        <dbReference type="ARBA" id="ARBA00023122"/>
    </source>
</evidence>
<protein>
    <recommendedName>
        <fullName evidence="2">CBS domain-containing protein</fullName>
    </recommendedName>
</protein>
<proteinExistence type="predicted"/>
<dbReference type="PANTHER" id="PTHR43080">
    <property type="entry name" value="CBS DOMAIN-CONTAINING PROTEIN CBSX3, MITOCHONDRIAL"/>
    <property type="match status" value="1"/>
</dbReference>
<feature type="domain" description="CBS" evidence="2">
    <location>
        <begin position="75"/>
        <end position="134"/>
    </location>
</feature>
<dbReference type="InterPro" id="IPR046342">
    <property type="entry name" value="CBS_dom_sf"/>
</dbReference>
<dbReference type="PROSITE" id="PS51371">
    <property type="entry name" value="CBS"/>
    <property type="match status" value="2"/>
</dbReference>
<dbReference type="Gene3D" id="3.10.580.10">
    <property type="entry name" value="CBS-domain"/>
    <property type="match status" value="1"/>
</dbReference>
<dbReference type="InterPro" id="IPR044725">
    <property type="entry name" value="CBSX3_CBS_dom"/>
</dbReference>
<dbReference type="AlphaFoldDB" id="A0A0F9J4P5"/>
<dbReference type="SUPFAM" id="SSF54631">
    <property type="entry name" value="CBS-domain pair"/>
    <property type="match status" value="1"/>
</dbReference>
<keyword evidence="1" id="KW-0129">CBS domain</keyword>
<evidence type="ECO:0000259" key="2">
    <source>
        <dbReference type="PROSITE" id="PS51371"/>
    </source>
</evidence>
<name>A0A0F9J4P5_9ZZZZ</name>
<sequence>MKIESILAMKGLKVITVRPDQSLKDAVDLLVEHDIGALIVVDEPGQPVGIISERDIIREAARSETVLARTVAHVMTKDLIVAAPQDDLGAVLQTMITRRFRHLPIVDQKRLIGIISIRDVLTVQLDKYQGEVDTLQTQISEGQE</sequence>
<dbReference type="Pfam" id="PF00571">
    <property type="entry name" value="CBS"/>
    <property type="match status" value="2"/>
</dbReference>
<dbReference type="PANTHER" id="PTHR43080:SF2">
    <property type="entry name" value="CBS DOMAIN-CONTAINING PROTEIN"/>
    <property type="match status" value="1"/>
</dbReference>
<dbReference type="InterPro" id="IPR051257">
    <property type="entry name" value="Diverse_CBS-Domain"/>
</dbReference>
<dbReference type="InterPro" id="IPR000644">
    <property type="entry name" value="CBS_dom"/>
</dbReference>
<reference evidence="3" key="1">
    <citation type="journal article" date="2015" name="Nature">
        <title>Complex archaea that bridge the gap between prokaryotes and eukaryotes.</title>
        <authorList>
            <person name="Spang A."/>
            <person name="Saw J.H."/>
            <person name="Jorgensen S.L."/>
            <person name="Zaremba-Niedzwiedzka K."/>
            <person name="Martijn J."/>
            <person name="Lind A.E."/>
            <person name="van Eijk R."/>
            <person name="Schleper C."/>
            <person name="Guy L."/>
            <person name="Ettema T.J."/>
        </authorList>
    </citation>
    <scope>NUCLEOTIDE SEQUENCE</scope>
</reference>